<dbReference type="Proteomes" id="UP000037136">
    <property type="component" value="Unassembled WGS sequence"/>
</dbReference>
<evidence type="ECO:0000256" key="1">
    <source>
        <dbReference type="SAM" id="MobiDB-lite"/>
    </source>
</evidence>
<reference evidence="2 3" key="2">
    <citation type="journal article" date="2017" name="Sci. Rep.">
        <title>Ant-infecting Ophiocordyceps genomes reveal a high diversity of potential behavioral manipulation genes and a possible major role for enterotoxins.</title>
        <authorList>
            <person name="de Bekker C."/>
            <person name="Ohm R.A."/>
            <person name="Evans H.C."/>
            <person name="Brachmann A."/>
            <person name="Hughes D.P."/>
        </authorList>
    </citation>
    <scope>NUCLEOTIDE SEQUENCE [LARGE SCALE GENOMIC DNA]</scope>
    <source>
        <strain evidence="2 3">SC16a</strain>
    </source>
</reference>
<dbReference type="EMBL" id="LAZP02000213">
    <property type="protein sequence ID" value="PFH59270.1"/>
    <property type="molecule type" value="Genomic_DNA"/>
</dbReference>
<organism evidence="2 3">
    <name type="scientific">Ophiocordyceps unilateralis</name>
    <name type="common">Zombie-ant fungus</name>
    <name type="synonym">Torrubia unilateralis</name>
    <dbReference type="NCBI Taxonomy" id="268505"/>
    <lineage>
        <taxon>Eukaryota</taxon>
        <taxon>Fungi</taxon>
        <taxon>Dikarya</taxon>
        <taxon>Ascomycota</taxon>
        <taxon>Pezizomycotina</taxon>
        <taxon>Sordariomycetes</taxon>
        <taxon>Hypocreomycetidae</taxon>
        <taxon>Hypocreales</taxon>
        <taxon>Ophiocordycipitaceae</taxon>
        <taxon>Ophiocordyceps</taxon>
    </lineage>
</organism>
<evidence type="ECO:0000313" key="3">
    <source>
        <dbReference type="Proteomes" id="UP000037136"/>
    </source>
</evidence>
<dbReference type="AlphaFoldDB" id="A0A2A9PEF8"/>
<gene>
    <name evidence="2" type="ORF">XA68_12610</name>
</gene>
<feature type="region of interest" description="Disordered" evidence="1">
    <location>
        <begin position="1"/>
        <end position="31"/>
    </location>
</feature>
<proteinExistence type="predicted"/>
<accession>A0A2A9PEF8</accession>
<dbReference type="OrthoDB" id="4589291at2759"/>
<protein>
    <submittedName>
        <fullName evidence="2">Uncharacterized protein</fullName>
    </submittedName>
</protein>
<comment type="caution">
    <text evidence="2">The sequence shown here is derived from an EMBL/GenBank/DDBJ whole genome shotgun (WGS) entry which is preliminary data.</text>
</comment>
<keyword evidence="3" id="KW-1185">Reference proteome</keyword>
<sequence>MGRLTDRIKSLRKGSSDKEKQEPQPPPYEDGRDLAVVYKLGELNRRPTLAYFGATLYPNKYDLENPRWEGFVHVFTVDLKQLLKDGLQWTEANIYRTRRRLSPKPVYVFGGKLGWCYKRTFALKELTDAEFAQWYASISIYSRDISLLLDLKLRDALSCNNVLQAWAREKDTKQVYHSEVHGLKKGAMVVETRR</sequence>
<evidence type="ECO:0000313" key="2">
    <source>
        <dbReference type="EMBL" id="PFH59270.1"/>
    </source>
</evidence>
<reference evidence="2 3" key="1">
    <citation type="journal article" date="2015" name="BMC Genomics">
        <title>Gene expression during zombie ant biting behavior reflects the complexity underlying fungal parasitic behavioral manipulation.</title>
        <authorList>
            <person name="de Bekker C."/>
            <person name="Ohm R.A."/>
            <person name="Loreto R.G."/>
            <person name="Sebastian A."/>
            <person name="Albert I."/>
            <person name="Merrow M."/>
            <person name="Brachmann A."/>
            <person name="Hughes D.P."/>
        </authorList>
    </citation>
    <scope>NUCLEOTIDE SEQUENCE [LARGE SCALE GENOMIC DNA]</scope>
    <source>
        <strain evidence="2 3">SC16a</strain>
    </source>
</reference>
<name>A0A2A9PEF8_OPHUN</name>
<feature type="compositionally biased region" description="Basic and acidic residues" evidence="1">
    <location>
        <begin position="1"/>
        <end position="22"/>
    </location>
</feature>